<evidence type="ECO:0000259" key="8">
    <source>
        <dbReference type="Pfam" id="PF13742"/>
    </source>
</evidence>
<keyword evidence="2 5" id="KW-0540">Nuclease</keyword>
<keyword evidence="3 5" id="KW-0378">Hydrolase</keyword>
<dbReference type="InterPro" id="IPR003753">
    <property type="entry name" value="Exonuc_VII_L"/>
</dbReference>
<comment type="caution">
    <text evidence="9">The sequence shown here is derived from an EMBL/GenBank/DDBJ whole genome shotgun (WGS) entry which is preliminary data.</text>
</comment>
<keyword evidence="4 5" id="KW-0269">Exonuclease</keyword>
<evidence type="ECO:0000256" key="6">
    <source>
        <dbReference type="RuleBase" id="RU004355"/>
    </source>
</evidence>
<dbReference type="PANTHER" id="PTHR30008">
    <property type="entry name" value="EXODEOXYRIBONUCLEASE 7 LARGE SUBUNIT"/>
    <property type="match status" value="1"/>
</dbReference>
<dbReference type="PANTHER" id="PTHR30008:SF0">
    <property type="entry name" value="EXODEOXYRIBONUCLEASE 7 LARGE SUBUNIT"/>
    <property type="match status" value="1"/>
</dbReference>
<evidence type="ECO:0000256" key="2">
    <source>
        <dbReference type="ARBA" id="ARBA00022722"/>
    </source>
</evidence>
<gene>
    <name evidence="5 9" type="primary">xseA</name>
    <name evidence="9" type="ORF">J5V48_08425</name>
</gene>
<comment type="function">
    <text evidence="5">Bidirectionally degrades single-stranded DNA into large acid-insoluble oligonucleotides, which are then degraded further into small acid-soluble oligonucleotides.</text>
</comment>
<dbReference type="GO" id="GO:0008855">
    <property type="term" value="F:exodeoxyribonuclease VII activity"/>
    <property type="evidence" value="ECO:0007669"/>
    <property type="project" value="UniProtKB-EC"/>
</dbReference>
<evidence type="ECO:0000313" key="10">
    <source>
        <dbReference type="Proteomes" id="UP000731465"/>
    </source>
</evidence>
<dbReference type="Proteomes" id="UP000731465">
    <property type="component" value="Unassembled WGS sequence"/>
</dbReference>
<organism evidence="9 10">
    <name type="scientific">Succinivibrio faecicola</name>
    <dbReference type="NCBI Taxonomy" id="2820300"/>
    <lineage>
        <taxon>Bacteria</taxon>
        <taxon>Pseudomonadati</taxon>
        <taxon>Pseudomonadota</taxon>
        <taxon>Gammaproteobacteria</taxon>
        <taxon>Aeromonadales</taxon>
        <taxon>Succinivibrionaceae</taxon>
        <taxon>Succinivibrio</taxon>
    </lineage>
</organism>
<dbReference type="EMBL" id="JAGFNY010000036">
    <property type="protein sequence ID" value="MBW7570917.1"/>
    <property type="molecule type" value="Genomic_DNA"/>
</dbReference>
<dbReference type="CDD" id="cd04489">
    <property type="entry name" value="ExoVII_LU_OBF"/>
    <property type="match status" value="1"/>
</dbReference>
<comment type="subcellular location">
    <subcellularLocation>
        <location evidence="5 6">Cytoplasm</location>
    </subcellularLocation>
</comment>
<dbReference type="Pfam" id="PF13742">
    <property type="entry name" value="tRNA_anti_2"/>
    <property type="match status" value="1"/>
</dbReference>
<evidence type="ECO:0000259" key="7">
    <source>
        <dbReference type="Pfam" id="PF02601"/>
    </source>
</evidence>
<dbReference type="NCBIfam" id="TIGR00237">
    <property type="entry name" value="xseA"/>
    <property type="match status" value="1"/>
</dbReference>
<reference evidence="9 10" key="1">
    <citation type="submission" date="2021-03" db="EMBL/GenBank/DDBJ databases">
        <title>Succinivibrio sp. nov. isolated from feces of cow.</title>
        <authorList>
            <person name="Choi J.-Y."/>
        </authorList>
    </citation>
    <scope>NUCLEOTIDE SEQUENCE [LARGE SCALE GENOMIC DNA]</scope>
    <source>
        <strain evidence="9 10">AGMB01872</strain>
    </source>
</reference>
<feature type="domain" description="Exonuclease VII large subunit C-terminal" evidence="7">
    <location>
        <begin position="146"/>
        <end position="500"/>
    </location>
</feature>
<dbReference type="InterPro" id="IPR020579">
    <property type="entry name" value="Exonuc_VII_lsu_C"/>
</dbReference>
<evidence type="ECO:0000313" key="9">
    <source>
        <dbReference type="EMBL" id="MBW7570917.1"/>
    </source>
</evidence>
<keyword evidence="1 5" id="KW-0963">Cytoplasm</keyword>
<feature type="domain" description="OB-fold nucleic acid binding" evidence="8">
    <location>
        <begin position="30"/>
        <end position="119"/>
    </location>
</feature>
<sequence length="513" mass="57564">MIDRFIQSFDERVKPEIEFSNSAPSSNAMSVSDFLRITDNAVRSFGTAVVVGEISEIKNYSHIYFKIKDQSSSVDCVMWASSKASLSFEPKIGQSVEITGTSSLYQKTGQFKLIVNSMRPLGLGLIMERLKALQEKLYQEGVFDFHKRPLKKFINTVGVITSTDGRVVHDIEMTIKRRNPLINILVYPASVQGGGAAKSLINALNLANEDNRADVLIIGRGGGSFEDLLPFSDEQLVRETAKSRIPIISAVGHEPDFALTDYSCDLRAATPTAAAEIVSMLTTYDLNNSIDKMMSDLDRLIHSISDDIRFKLSYLVKTLDKTSIENILYSRELLLKNCISKLDASVNASYNRNLNILSKYDSILSKYEGKVLLSRIDSSINSHMNNMTNCIENKVNKLKEILSFDSRILGFDSNINGRLFLLNQAVKNSVYMLEQISVKSKLDKIRSDYIKNLTTLENLNPMSVLKRGYSITFDENGKLLDYDSLKKNMTIVTKVEKGCIISRVIDKKENEIK</sequence>
<dbReference type="Pfam" id="PF02601">
    <property type="entry name" value="Exonuc_VII_L"/>
    <property type="match status" value="1"/>
</dbReference>
<evidence type="ECO:0000256" key="4">
    <source>
        <dbReference type="ARBA" id="ARBA00022839"/>
    </source>
</evidence>
<protein>
    <recommendedName>
        <fullName evidence="5">Exodeoxyribonuclease 7 large subunit</fullName>
        <ecNumber evidence="5">3.1.11.6</ecNumber>
    </recommendedName>
    <alternativeName>
        <fullName evidence="5">Exodeoxyribonuclease VII large subunit</fullName>
        <shortName evidence="5">Exonuclease VII large subunit</shortName>
    </alternativeName>
</protein>
<comment type="similarity">
    <text evidence="5 6">Belongs to the XseA family.</text>
</comment>
<evidence type="ECO:0000256" key="3">
    <source>
        <dbReference type="ARBA" id="ARBA00022801"/>
    </source>
</evidence>
<accession>A0ABS7DIL0</accession>
<comment type="catalytic activity">
    <reaction evidence="5 6">
        <text>Exonucleolytic cleavage in either 5'- to 3'- or 3'- to 5'-direction to yield nucleoside 5'-phosphates.</text>
        <dbReference type="EC" id="3.1.11.6"/>
    </reaction>
</comment>
<dbReference type="EC" id="3.1.11.6" evidence="5"/>
<dbReference type="InterPro" id="IPR025824">
    <property type="entry name" value="OB-fold_nuc-bd_dom"/>
</dbReference>
<keyword evidence="10" id="KW-1185">Reference proteome</keyword>
<name>A0ABS7DIL0_9GAMM</name>
<dbReference type="RefSeq" id="WP_219938142.1">
    <property type="nucleotide sequence ID" value="NZ_JAGFNY010000036.1"/>
</dbReference>
<evidence type="ECO:0000256" key="5">
    <source>
        <dbReference type="HAMAP-Rule" id="MF_00378"/>
    </source>
</evidence>
<comment type="subunit">
    <text evidence="5">Heterooligomer composed of large and small subunits.</text>
</comment>
<proteinExistence type="inferred from homology"/>
<dbReference type="HAMAP" id="MF_00378">
    <property type="entry name" value="Exonuc_7_L"/>
    <property type="match status" value="1"/>
</dbReference>
<evidence type="ECO:0000256" key="1">
    <source>
        <dbReference type="ARBA" id="ARBA00022490"/>
    </source>
</evidence>